<gene>
    <name evidence="1" type="ORF">GCM10011509_08070</name>
</gene>
<organism evidence="1 2">
    <name type="scientific">Ornithinimicrobium pekingense</name>
    <dbReference type="NCBI Taxonomy" id="384677"/>
    <lineage>
        <taxon>Bacteria</taxon>
        <taxon>Bacillati</taxon>
        <taxon>Actinomycetota</taxon>
        <taxon>Actinomycetes</taxon>
        <taxon>Micrococcales</taxon>
        <taxon>Ornithinimicrobiaceae</taxon>
        <taxon>Ornithinimicrobium</taxon>
    </lineage>
</organism>
<evidence type="ECO:0000313" key="1">
    <source>
        <dbReference type="EMBL" id="GGK62048.1"/>
    </source>
</evidence>
<protein>
    <submittedName>
        <fullName evidence="1">Streptomycin 6-kinase</fullName>
    </submittedName>
</protein>
<keyword evidence="2" id="KW-1185">Reference proteome</keyword>
<dbReference type="EMBL" id="BMLB01000002">
    <property type="protein sequence ID" value="GGK62048.1"/>
    <property type="molecule type" value="Genomic_DNA"/>
</dbReference>
<name>A0ABQ2F7X9_9MICO</name>
<dbReference type="Proteomes" id="UP000662111">
    <property type="component" value="Unassembled WGS sequence"/>
</dbReference>
<dbReference type="InterPro" id="IPR011009">
    <property type="entry name" value="Kinase-like_dom_sf"/>
</dbReference>
<dbReference type="SUPFAM" id="SSF56112">
    <property type="entry name" value="Protein kinase-like (PK-like)"/>
    <property type="match status" value="1"/>
</dbReference>
<accession>A0ABQ2F7X9</accession>
<sequence>MSAVPAGELPHGLLTAARQHRAGTDLPGRVDGETWLRALPRLVDEALDRWSLRVDRGEPLRHGLTALVVPVTRPRGDPGVLKIGWPHEESDTEHLALRAWHGRGAVQLLAADPPSGALLLERLDAGRDLTIGSVQGTSEALGGLLSRLDRPAPPWAPPLSGQLVRIRDQAQRAATDAALAHRFPRRLLQQAASLAADLAGEEGLDARLVHTDLHQANVLWRAQPGEWAAIDPKTVAGDPHWAVAPAMWNRWDDALAAADLRSHLTSRLELVCGAGGLDPDRARAMTIVRLADNALWSVRHGRDDVADEITRSVAIIKAMQRG</sequence>
<dbReference type="InterPro" id="IPR006748">
    <property type="entry name" value="NH2Glyco/OHUrea_AB-resist_kin"/>
</dbReference>
<comment type="caution">
    <text evidence="1">The sequence shown here is derived from an EMBL/GenBank/DDBJ whole genome shotgun (WGS) entry which is preliminary data.</text>
</comment>
<proteinExistence type="predicted"/>
<dbReference type="RefSeq" id="WP_022920684.1">
    <property type="nucleotide sequence ID" value="NZ_BMLB01000002.1"/>
</dbReference>
<evidence type="ECO:0000313" key="2">
    <source>
        <dbReference type="Proteomes" id="UP000662111"/>
    </source>
</evidence>
<dbReference type="Pfam" id="PF04655">
    <property type="entry name" value="APH_6_hur"/>
    <property type="match status" value="1"/>
</dbReference>
<reference evidence="2" key="1">
    <citation type="journal article" date="2019" name="Int. J. Syst. Evol. Microbiol.">
        <title>The Global Catalogue of Microorganisms (GCM) 10K type strain sequencing project: providing services to taxonomists for standard genome sequencing and annotation.</title>
        <authorList>
            <consortium name="The Broad Institute Genomics Platform"/>
            <consortium name="The Broad Institute Genome Sequencing Center for Infectious Disease"/>
            <person name="Wu L."/>
            <person name="Ma J."/>
        </authorList>
    </citation>
    <scope>NUCLEOTIDE SEQUENCE [LARGE SCALE GENOMIC DNA]</scope>
    <source>
        <strain evidence="2">CGMCC 1.5362</strain>
    </source>
</reference>